<dbReference type="GO" id="GO:0005634">
    <property type="term" value="C:nucleus"/>
    <property type="evidence" value="ECO:0007669"/>
    <property type="project" value="UniProtKB-SubCell"/>
</dbReference>
<evidence type="ECO:0000256" key="4">
    <source>
        <dbReference type="ARBA" id="ARBA00024953"/>
    </source>
</evidence>
<evidence type="ECO:0000313" key="7">
    <source>
        <dbReference type="EMBL" id="CAD7636069.1"/>
    </source>
</evidence>
<dbReference type="InterPro" id="IPR023333">
    <property type="entry name" value="Proteasome_suB-type"/>
</dbReference>
<proteinExistence type="inferred from homology"/>
<accession>A0A7R9L6Z9</accession>
<sequence>MAKSRLQYETDGPFQRTQSPVTTGTSVLGVAFDGGVVIAADLLASYGSMARFRDISRVHRVNDKCVIGCGGDYADYQFLLKAIQQKMIEENNHNDRHSLSPNALYSWLTRVQYNRRSKFDPLWCQWVVGGLNPDGKAFLGYVDKLGTAYECPSIATGYGAHIALPLIREEMDARGGQLTEQQAKQLINKCLTVLYYRDARSLNKYELAVVNNAGAKVDGPLTLESNWNIARYVNGYE</sequence>
<evidence type="ECO:0000256" key="6">
    <source>
        <dbReference type="PIRNR" id="PIRNR001213"/>
    </source>
</evidence>
<gene>
    <name evidence="7" type="ORF">OSB1V03_LOCUS16458</name>
</gene>
<comment type="similarity">
    <text evidence="6">Belongs to the peptidase T1B family.</text>
</comment>
<keyword evidence="8" id="KW-1185">Reference proteome</keyword>
<reference evidence="7" key="1">
    <citation type="submission" date="2020-11" db="EMBL/GenBank/DDBJ databases">
        <authorList>
            <person name="Tran Van P."/>
        </authorList>
    </citation>
    <scope>NUCLEOTIDE SEQUENCE</scope>
</reference>
<comment type="subunit">
    <text evidence="5">The 26S proteasome consists of a 20S proteasome core and two 19S regulatory subunits. The 20S proteasome core is composed of 28 subunits that are arranged in four stacked rings, resulting in a barrel-shaped structure. The two end rings are each formed by seven alpha subunits, and the two central rings are each formed by seven beta subunits. The catalytic chamber with the active sites is on the inside of the barrel.</text>
</comment>
<dbReference type="GO" id="GO:0019774">
    <property type="term" value="C:proteasome core complex, beta-subunit complex"/>
    <property type="evidence" value="ECO:0007669"/>
    <property type="project" value="UniProtKB-UniRule"/>
</dbReference>
<comment type="subcellular location">
    <subcellularLocation>
        <location evidence="6">Cytoplasm</location>
    </subcellularLocation>
    <subcellularLocation>
        <location evidence="6">Nucleus</location>
    </subcellularLocation>
</comment>
<dbReference type="PIRSF" id="PIRSF001213">
    <property type="entry name" value="Psome_endopept_beta"/>
    <property type="match status" value="1"/>
</dbReference>
<evidence type="ECO:0000256" key="1">
    <source>
        <dbReference type="ARBA" id="ARBA00022490"/>
    </source>
</evidence>
<dbReference type="GO" id="GO:0051603">
    <property type="term" value="P:proteolysis involved in protein catabolic process"/>
    <property type="evidence" value="ECO:0007669"/>
    <property type="project" value="InterPro"/>
</dbReference>
<dbReference type="CDD" id="cd03760">
    <property type="entry name" value="proteasome_beta_type_4"/>
    <property type="match status" value="1"/>
</dbReference>
<dbReference type="AlphaFoldDB" id="A0A7R9L6Z9"/>
<evidence type="ECO:0000256" key="3">
    <source>
        <dbReference type="ARBA" id="ARBA00023242"/>
    </source>
</evidence>
<dbReference type="PROSITE" id="PS51476">
    <property type="entry name" value="PROTEASOME_BETA_2"/>
    <property type="match status" value="1"/>
</dbReference>
<name>A0A7R9L6Z9_9ACAR</name>
<dbReference type="GO" id="GO:0005737">
    <property type="term" value="C:cytoplasm"/>
    <property type="evidence" value="ECO:0007669"/>
    <property type="project" value="UniProtKB-SubCell"/>
</dbReference>
<evidence type="ECO:0000313" key="8">
    <source>
        <dbReference type="Proteomes" id="UP000759131"/>
    </source>
</evidence>
<dbReference type="EMBL" id="CAJPIZ010018351">
    <property type="protein sequence ID" value="CAG2116499.1"/>
    <property type="molecule type" value="Genomic_DNA"/>
</dbReference>
<comment type="function">
    <text evidence="4">Non-catalytic component of the proteasome, a multicatalytic proteinase complex which is characterized by its ability to cleave peptides with Arg, Phe, Tyr, Leu, and Glu adjacent to the leaving group at neutral or slightly basic pH. The proteasome has an ATP-dependent proteolytic activity.</text>
</comment>
<dbReference type="EMBL" id="OC872926">
    <property type="protein sequence ID" value="CAD7636069.1"/>
    <property type="molecule type" value="Genomic_DNA"/>
</dbReference>
<keyword evidence="3 6" id="KW-0539">Nucleus</keyword>
<dbReference type="PROSITE" id="PS00854">
    <property type="entry name" value="PROTEASOME_BETA_1"/>
    <property type="match status" value="1"/>
</dbReference>
<dbReference type="FunFam" id="3.60.20.10:FF:000014">
    <property type="entry name" value="Proteasome subunit beta type-7"/>
    <property type="match status" value="1"/>
</dbReference>
<dbReference type="InterPro" id="IPR001353">
    <property type="entry name" value="Proteasome_sua/b"/>
</dbReference>
<dbReference type="InterPro" id="IPR029055">
    <property type="entry name" value="Ntn_hydrolases_N"/>
</dbReference>
<dbReference type="SUPFAM" id="SSF56235">
    <property type="entry name" value="N-terminal nucleophile aminohydrolases (Ntn hydrolases)"/>
    <property type="match status" value="1"/>
</dbReference>
<dbReference type="PANTHER" id="PTHR32194:SF6">
    <property type="entry name" value="PROTEASOME SUBUNIT BETA"/>
    <property type="match status" value="1"/>
</dbReference>
<dbReference type="InterPro" id="IPR016050">
    <property type="entry name" value="Proteasome_bsu_CS"/>
</dbReference>
<dbReference type="Proteomes" id="UP000759131">
    <property type="component" value="Unassembled WGS sequence"/>
</dbReference>
<dbReference type="InterPro" id="IPR016295">
    <property type="entry name" value="Proteasome_beta4"/>
</dbReference>
<evidence type="ECO:0000256" key="2">
    <source>
        <dbReference type="ARBA" id="ARBA00022942"/>
    </source>
</evidence>
<protein>
    <recommendedName>
        <fullName evidence="6">Proteasome subunit beta</fullName>
    </recommendedName>
</protein>
<keyword evidence="2 6" id="KW-0647">Proteasome</keyword>
<organism evidence="7">
    <name type="scientific">Medioppia subpectinata</name>
    <dbReference type="NCBI Taxonomy" id="1979941"/>
    <lineage>
        <taxon>Eukaryota</taxon>
        <taxon>Metazoa</taxon>
        <taxon>Ecdysozoa</taxon>
        <taxon>Arthropoda</taxon>
        <taxon>Chelicerata</taxon>
        <taxon>Arachnida</taxon>
        <taxon>Acari</taxon>
        <taxon>Acariformes</taxon>
        <taxon>Sarcoptiformes</taxon>
        <taxon>Oribatida</taxon>
        <taxon>Brachypylina</taxon>
        <taxon>Oppioidea</taxon>
        <taxon>Oppiidae</taxon>
        <taxon>Medioppia</taxon>
    </lineage>
</organism>
<dbReference type="OrthoDB" id="7854943at2759"/>
<dbReference type="Pfam" id="PF00227">
    <property type="entry name" value="Proteasome"/>
    <property type="match status" value="1"/>
</dbReference>
<dbReference type="Gene3D" id="3.60.20.10">
    <property type="entry name" value="Glutamine Phosphoribosylpyrophosphate, subunit 1, domain 1"/>
    <property type="match status" value="1"/>
</dbReference>
<evidence type="ECO:0000256" key="5">
    <source>
        <dbReference type="ARBA" id="ARBA00026071"/>
    </source>
</evidence>
<keyword evidence="1 6" id="KW-0963">Cytoplasm</keyword>
<dbReference type="PANTHER" id="PTHR32194">
    <property type="entry name" value="METALLOPROTEASE TLDD"/>
    <property type="match status" value="1"/>
</dbReference>